<proteinExistence type="predicted"/>
<feature type="signal peptide" evidence="1">
    <location>
        <begin position="1"/>
        <end position="24"/>
    </location>
</feature>
<keyword evidence="1" id="KW-0732">Signal</keyword>
<sequence>MNSLNKGFIIWILVASIIISCCHAKSIPVKRRMVLRLPFVHNQDNSQNSFQQRTFLRMLNGNSKIKKAINSDDFSSATSSDSDGNKQQHLYMFRQLY</sequence>
<evidence type="ECO:0000256" key="1">
    <source>
        <dbReference type="SAM" id="SignalP"/>
    </source>
</evidence>
<feature type="chain" id="PRO_5013922637" evidence="1">
    <location>
        <begin position="25"/>
        <end position="97"/>
    </location>
</feature>
<evidence type="ECO:0000313" key="3">
    <source>
        <dbReference type="Proteomes" id="UP000230233"/>
    </source>
</evidence>
<reference evidence="3" key="1">
    <citation type="submission" date="2017-10" db="EMBL/GenBank/DDBJ databases">
        <title>Rapid genome shrinkage in a self-fertile nematode reveals novel sperm competition proteins.</title>
        <authorList>
            <person name="Yin D."/>
            <person name="Schwarz E.M."/>
            <person name="Thomas C.G."/>
            <person name="Felde R.L."/>
            <person name="Korf I.F."/>
            <person name="Cutter A.D."/>
            <person name="Schartner C.M."/>
            <person name="Ralston E.J."/>
            <person name="Meyer B.J."/>
            <person name="Haag E.S."/>
        </authorList>
    </citation>
    <scope>NUCLEOTIDE SEQUENCE [LARGE SCALE GENOMIC DNA]</scope>
    <source>
        <strain evidence="3">JU1422</strain>
    </source>
</reference>
<dbReference type="AlphaFoldDB" id="A0A2G5VD34"/>
<dbReference type="PROSITE" id="PS51257">
    <property type="entry name" value="PROKAR_LIPOPROTEIN"/>
    <property type="match status" value="1"/>
</dbReference>
<comment type="caution">
    <text evidence="2">The sequence shown here is derived from an EMBL/GenBank/DDBJ whole genome shotgun (WGS) entry which is preliminary data.</text>
</comment>
<protein>
    <submittedName>
        <fullName evidence="2">Uncharacterized protein</fullName>
    </submittedName>
</protein>
<organism evidence="2 3">
    <name type="scientific">Caenorhabditis nigoni</name>
    <dbReference type="NCBI Taxonomy" id="1611254"/>
    <lineage>
        <taxon>Eukaryota</taxon>
        <taxon>Metazoa</taxon>
        <taxon>Ecdysozoa</taxon>
        <taxon>Nematoda</taxon>
        <taxon>Chromadorea</taxon>
        <taxon>Rhabditida</taxon>
        <taxon>Rhabditina</taxon>
        <taxon>Rhabditomorpha</taxon>
        <taxon>Rhabditoidea</taxon>
        <taxon>Rhabditidae</taxon>
        <taxon>Peloderinae</taxon>
        <taxon>Caenorhabditis</taxon>
    </lineage>
</organism>
<dbReference type="OrthoDB" id="5828614at2759"/>
<keyword evidence="3" id="KW-1185">Reference proteome</keyword>
<name>A0A2G5VD34_9PELO</name>
<evidence type="ECO:0000313" key="2">
    <source>
        <dbReference type="EMBL" id="PIC49476.1"/>
    </source>
</evidence>
<accession>A0A2G5VD34</accession>
<dbReference type="EMBL" id="PDUG01000002">
    <property type="protein sequence ID" value="PIC49476.1"/>
    <property type="molecule type" value="Genomic_DNA"/>
</dbReference>
<dbReference type="Proteomes" id="UP000230233">
    <property type="component" value="Chromosome II"/>
</dbReference>
<gene>
    <name evidence="2" type="primary">Cni-H17B01.5</name>
    <name evidence="2" type="synonym">Cnig_chr_II.g8071</name>
    <name evidence="2" type="ORF">B9Z55_008071</name>
</gene>